<evidence type="ECO:0000313" key="2">
    <source>
        <dbReference type="EMBL" id="TPE45313.1"/>
    </source>
</evidence>
<sequence length="114" mass="12722">MLYTRCLTFAAFLFCACSSNNGELQEQEKATVASETGQAMPLPADVLYSTKSLINGKLYSKPDFKASPLAYFDTSQSIQVLDTTHTLFAKARIRRDTVQYVGYVPKTILPEQKK</sequence>
<dbReference type="EMBL" id="VFRQ01000002">
    <property type="protein sequence ID" value="TPE45313.1"/>
    <property type="molecule type" value="Genomic_DNA"/>
</dbReference>
<name>A0A501W5Z2_9BACT</name>
<organism evidence="2 3">
    <name type="scientific">Pontibacter mangrovi</name>
    <dbReference type="NCBI Taxonomy" id="2589816"/>
    <lineage>
        <taxon>Bacteria</taxon>
        <taxon>Pseudomonadati</taxon>
        <taxon>Bacteroidota</taxon>
        <taxon>Cytophagia</taxon>
        <taxon>Cytophagales</taxon>
        <taxon>Hymenobacteraceae</taxon>
        <taxon>Pontibacter</taxon>
    </lineage>
</organism>
<dbReference type="Proteomes" id="UP000316727">
    <property type="component" value="Unassembled WGS sequence"/>
</dbReference>
<feature type="chain" id="PRO_5021418671" description="SH3 domain-containing protein" evidence="1">
    <location>
        <begin position="22"/>
        <end position="114"/>
    </location>
</feature>
<accession>A0A501W5Z2</accession>
<comment type="caution">
    <text evidence="2">The sequence shown here is derived from an EMBL/GenBank/DDBJ whole genome shotgun (WGS) entry which is preliminary data.</text>
</comment>
<feature type="signal peptide" evidence="1">
    <location>
        <begin position="1"/>
        <end position="21"/>
    </location>
</feature>
<reference evidence="2 3" key="1">
    <citation type="submission" date="2019-06" db="EMBL/GenBank/DDBJ databases">
        <title>A novel bacterium of genus Pontibacter, isolated from marine sediment.</title>
        <authorList>
            <person name="Huang H."/>
            <person name="Mo K."/>
            <person name="Hu Y."/>
        </authorList>
    </citation>
    <scope>NUCLEOTIDE SEQUENCE [LARGE SCALE GENOMIC DNA]</scope>
    <source>
        <strain evidence="2 3">HB172049</strain>
    </source>
</reference>
<protein>
    <recommendedName>
        <fullName evidence="4">SH3 domain-containing protein</fullName>
    </recommendedName>
</protein>
<dbReference type="RefSeq" id="WP_140619912.1">
    <property type="nucleotide sequence ID" value="NZ_VFRQ01000002.1"/>
</dbReference>
<keyword evidence="1" id="KW-0732">Signal</keyword>
<dbReference type="AlphaFoldDB" id="A0A501W5Z2"/>
<dbReference type="PROSITE" id="PS51257">
    <property type="entry name" value="PROKAR_LIPOPROTEIN"/>
    <property type="match status" value="1"/>
</dbReference>
<keyword evidence="3" id="KW-1185">Reference proteome</keyword>
<evidence type="ECO:0000313" key="3">
    <source>
        <dbReference type="Proteomes" id="UP000316727"/>
    </source>
</evidence>
<evidence type="ECO:0000256" key="1">
    <source>
        <dbReference type="SAM" id="SignalP"/>
    </source>
</evidence>
<gene>
    <name evidence="2" type="ORF">FJM65_04545</name>
</gene>
<dbReference type="OrthoDB" id="852598at2"/>
<evidence type="ECO:0008006" key="4">
    <source>
        <dbReference type="Google" id="ProtNLM"/>
    </source>
</evidence>
<proteinExistence type="predicted"/>